<proteinExistence type="predicted"/>
<dbReference type="Proteomes" id="UP000267821">
    <property type="component" value="Unassembled WGS sequence"/>
</dbReference>
<name>A0A3N4LBW3_9PEZI</name>
<dbReference type="EMBL" id="ML121573">
    <property type="protein sequence ID" value="RPB20360.1"/>
    <property type="molecule type" value="Genomic_DNA"/>
</dbReference>
<dbReference type="InParanoid" id="A0A3N4LBW3"/>
<organism evidence="1 2">
    <name type="scientific">Terfezia boudieri ATCC MYA-4762</name>
    <dbReference type="NCBI Taxonomy" id="1051890"/>
    <lineage>
        <taxon>Eukaryota</taxon>
        <taxon>Fungi</taxon>
        <taxon>Dikarya</taxon>
        <taxon>Ascomycota</taxon>
        <taxon>Pezizomycotina</taxon>
        <taxon>Pezizomycetes</taxon>
        <taxon>Pezizales</taxon>
        <taxon>Pezizaceae</taxon>
        <taxon>Terfezia</taxon>
    </lineage>
</organism>
<protein>
    <submittedName>
        <fullName evidence="1">Uncharacterized protein</fullName>
    </submittedName>
</protein>
<keyword evidence="2" id="KW-1185">Reference proteome</keyword>
<reference evidence="1 2" key="1">
    <citation type="journal article" date="2018" name="Nat. Ecol. Evol.">
        <title>Pezizomycetes genomes reveal the molecular basis of ectomycorrhizal truffle lifestyle.</title>
        <authorList>
            <person name="Murat C."/>
            <person name="Payen T."/>
            <person name="Noel B."/>
            <person name="Kuo A."/>
            <person name="Morin E."/>
            <person name="Chen J."/>
            <person name="Kohler A."/>
            <person name="Krizsan K."/>
            <person name="Balestrini R."/>
            <person name="Da Silva C."/>
            <person name="Montanini B."/>
            <person name="Hainaut M."/>
            <person name="Levati E."/>
            <person name="Barry K.W."/>
            <person name="Belfiori B."/>
            <person name="Cichocki N."/>
            <person name="Clum A."/>
            <person name="Dockter R.B."/>
            <person name="Fauchery L."/>
            <person name="Guy J."/>
            <person name="Iotti M."/>
            <person name="Le Tacon F."/>
            <person name="Lindquist E.A."/>
            <person name="Lipzen A."/>
            <person name="Malagnac F."/>
            <person name="Mello A."/>
            <person name="Molinier V."/>
            <person name="Miyauchi S."/>
            <person name="Poulain J."/>
            <person name="Riccioni C."/>
            <person name="Rubini A."/>
            <person name="Sitrit Y."/>
            <person name="Splivallo R."/>
            <person name="Traeger S."/>
            <person name="Wang M."/>
            <person name="Zifcakova L."/>
            <person name="Wipf D."/>
            <person name="Zambonelli A."/>
            <person name="Paolocci F."/>
            <person name="Nowrousian M."/>
            <person name="Ottonello S."/>
            <person name="Baldrian P."/>
            <person name="Spatafora J.W."/>
            <person name="Henrissat B."/>
            <person name="Nagy L.G."/>
            <person name="Aury J.M."/>
            <person name="Wincker P."/>
            <person name="Grigoriev I.V."/>
            <person name="Bonfante P."/>
            <person name="Martin F.M."/>
        </authorList>
    </citation>
    <scope>NUCLEOTIDE SEQUENCE [LARGE SCALE GENOMIC DNA]</scope>
    <source>
        <strain evidence="1 2">ATCC MYA-4762</strain>
    </source>
</reference>
<dbReference type="AlphaFoldDB" id="A0A3N4LBW3"/>
<evidence type="ECO:0000313" key="1">
    <source>
        <dbReference type="EMBL" id="RPB20360.1"/>
    </source>
</evidence>
<accession>A0A3N4LBW3</accession>
<sequence length="76" mass="8718">MSSIRRLIRLRSTSATIHSTTFSTIYYTMTNHNSQQYATLSTKPGQKLKALETVNPSWNHGSRYSIENDAELRVQK</sequence>
<gene>
    <name evidence="1" type="ORF">L211DRAFT_524697</name>
</gene>
<evidence type="ECO:0000313" key="2">
    <source>
        <dbReference type="Proteomes" id="UP000267821"/>
    </source>
</evidence>